<dbReference type="PATRIC" id="fig|1382798.3.peg.3100"/>
<gene>
    <name evidence="2" type="ORF">PK35_08760</name>
</gene>
<dbReference type="AlphaFoldDB" id="A0A0D7W5D9"/>
<sequence>MKKILHITLIAFLLFPVLSQAKTAKDKHSKSKTISKTFSVAPNATVKVSNSYGNLDVITWDENRVVFEITITTSGNDQDKVEKKLQAIDVKFSGASNYVSAQTIFNKNNSNSWWNWSNNNKVNMKVNYVIKMPATNNVHLNNDYGNINLGKLEGDATINCDYGKITTKELMSANNVFNFDYTKGCYFEYINDGKINADYSDFVISKVKHIAVNADYTKSTIETAESVTYNCDYGNMTIIKVNTVNGNGDYLTTHIGDVYKNVTIKADFGSIKIDRMTQNAKDLHIESDYVNLKIGYAPNYSFNFNLDLEYANLKANNDLNYTKKIIDYGDKHYIGYRGDKATANKITVKSDYGNLTLFEN</sequence>
<organism evidence="2 3">
    <name type="scientific">Neotamlana nanhaiensis</name>
    <dbReference type="NCBI Taxonomy" id="1382798"/>
    <lineage>
        <taxon>Bacteria</taxon>
        <taxon>Pseudomonadati</taxon>
        <taxon>Bacteroidota</taxon>
        <taxon>Flavobacteriia</taxon>
        <taxon>Flavobacteriales</taxon>
        <taxon>Flavobacteriaceae</taxon>
        <taxon>Neotamlana</taxon>
    </lineage>
</organism>
<proteinExistence type="predicted"/>
<name>A0A0D7W5D9_9FLAO</name>
<evidence type="ECO:0008006" key="4">
    <source>
        <dbReference type="Google" id="ProtNLM"/>
    </source>
</evidence>
<evidence type="ECO:0000256" key="1">
    <source>
        <dbReference type="SAM" id="SignalP"/>
    </source>
</evidence>
<feature type="signal peptide" evidence="1">
    <location>
        <begin position="1"/>
        <end position="21"/>
    </location>
</feature>
<reference evidence="2 3" key="1">
    <citation type="journal article" date="2015" name="Antonie Van Leeuwenhoek">
        <title>Tamlana nanhaiensis sp. nov., isolated from surface seawater collected from the South China Sea.</title>
        <authorList>
            <person name="Liu X."/>
            <person name="Lai Q."/>
            <person name="Du Y."/>
            <person name="Li G."/>
            <person name="Sun F."/>
            <person name="Shao Z."/>
        </authorList>
    </citation>
    <scope>NUCLEOTIDE SEQUENCE [LARGE SCALE GENOMIC DNA]</scope>
    <source>
        <strain evidence="2 3">FHC16</strain>
    </source>
</reference>
<accession>A0A0D7W5D9</accession>
<dbReference type="EMBL" id="JTDV01000005">
    <property type="protein sequence ID" value="KJD33047.1"/>
    <property type="molecule type" value="Genomic_DNA"/>
</dbReference>
<dbReference type="OrthoDB" id="1117657at2"/>
<protein>
    <recommendedName>
        <fullName evidence="4">Adhesin domain-containing protein</fullName>
    </recommendedName>
</protein>
<keyword evidence="1" id="KW-0732">Signal</keyword>
<keyword evidence="3" id="KW-1185">Reference proteome</keyword>
<evidence type="ECO:0000313" key="2">
    <source>
        <dbReference type="EMBL" id="KJD33047.1"/>
    </source>
</evidence>
<comment type="caution">
    <text evidence="2">The sequence shown here is derived from an EMBL/GenBank/DDBJ whole genome shotgun (WGS) entry which is preliminary data.</text>
</comment>
<dbReference type="RefSeq" id="WP_044626322.1">
    <property type="nucleotide sequence ID" value="NZ_JTDV01000005.1"/>
</dbReference>
<dbReference type="STRING" id="1382798.PK35_08760"/>
<evidence type="ECO:0000313" key="3">
    <source>
        <dbReference type="Proteomes" id="UP000032361"/>
    </source>
</evidence>
<feature type="chain" id="PRO_5002325551" description="Adhesin domain-containing protein" evidence="1">
    <location>
        <begin position="22"/>
        <end position="360"/>
    </location>
</feature>
<dbReference type="Proteomes" id="UP000032361">
    <property type="component" value="Unassembled WGS sequence"/>
</dbReference>